<dbReference type="Proteomes" id="UP001456524">
    <property type="component" value="Unassembled WGS sequence"/>
</dbReference>
<feature type="region of interest" description="Disordered" evidence="1">
    <location>
        <begin position="196"/>
        <end position="220"/>
    </location>
</feature>
<comment type="caution">
    <text evidence="2">The sequence shown here is derived from an EMBL/GenBank/DDBJ whole genome shotgun (WGS) entry which is preliminary data.</text>
</comment>
<reference evidence="2 3" key="1">
    <citation type="journal article" date="2022" name="G3 (Bethesda)">
        <title>Enemy or ally: a genomic approach to elucidate the lifestyle of Phyllosticta citrichinaensis.</title>
        <authorList>
            <person name="Buijs V.A."/>
            <person name="Groenewald J.Z."/>
            <person name="Haridas S."/>
            <person name="LaButti K.M."/>
            <person name="Lipzen A."/>
            <person name="Martin F.M."/>
            <person name="Barry K."/>
            <person name="Grigoriev I.V."/>
            <person name="Crous P.W."/>
            <person name="Seidl M.F."/>
        </authorList>
    </citation>
    <scope>NUCLEOTIDE SEQUENCE [LARGE SCALE GENOMIC DNA]</scope>
    <source>
        <strain evidence="2 3">CBS 129764</strain>
    </source>
</reference>
<feature type="compositionally biased region" description="Polar residues" evidence="1">
    <location>
        <begin position="172"/>
        <end position="183"/>
    </location>
</feature>
<dbReference type="EMBL" id="JBBWUH010000005">
    <property type="protein sequence ID" value="KAK8167034.1"/>
    <property type="molecule type" value="Genomic_DNA"/>
</dbReference>
<sequence length="374" mass="40821">MAGNFSLAPDFPFRPPSASSKYRTSHYVTRHVIELERPPGRAIELADDYLQQIAPLQLSTGDHRRVRIKVNMFAAKVSEPQVPLLHRALSGFYLDLFLRLLFNPSAQKRQELVSEDLRAIEDSLAPVPGAEALPPAGLPSQAQSEVSSPPAPQLAAHQENSRPPRSFPTPGNERSQNSTSNKRPLQDIVEQNGHEFPGHKKLRQHPGSTGASSHPGHIKAPEDVKFVGAPSPSEHLHCAQREPFAGPSNTVGKADVDGPRPPGQAISNRITEFPVETRDSNAPRNPTESLVIRELIDQEKSSMSKATRPLYAENDCQVTTNLEDSDKNHARTKIGFKIPAASSTKKESAPAKVKGMLLQACVCVINGHLCGFKN</sequence>
<feature type="region of interest" description="Disordered" evidence="1">
    <location>
        <begin position="128"/>
        <end position="184"/>
    </location>
</feature>
<evidence type="ECO:0000313" key="2">
    <source>
        <dbReference type="EMBL" id="KAK8167034.1"/>
    </source>
</evidence>
<keyword evidence="3" id="KW-1185">Reference proteome</keyword>
<protein>
    <submittedName>
        <fullName evidence="2">Uncharacterized protein</fullName>
    </submittedName>
</protein>
<name>A0ABR1XUS3_9PEZI</name>
<proteinExistence type="predicted"/>
<organism evidence="2 3">
    <name type="scientific">Phyllosticta citrichinensis</name>
    <dbReference type="NCBI Taxonomy" id="1130410"/>
    <lineage>
        <taxon>Eukaryota</taxon>
        <taxon>Fungi</taxon>
        <taxon>Dikarya</taxon>
        <taxon>Ascomycota</taxon>
        <taxon>Pezizomycotina</taxon>
        <taxon>Dothideomycetes</taxon>
        <taxon>Dothideomycetes incertae sedis</taxon>
        <taxon>Botryosphaeriales</taxon>
        <taxon>Phyllostictaceae</taxon>
        <taxon>Phyllosticta</taxon>
    </lineage>
</organism>
<gene>
    <name evidence="2" type="ORF">IWX90DRAFT_415364</name>
</gene>
<evidence type="ECO:0000313" key="3">
    <source>
        <dbReference type="Proteomes" id="UP001456524"/>
    </source>
</evidence>
<evidence type="ECO:0000256" key="1">
    <source>
        <dbReference type="SAM" id="MobiDB-lite"/>
    </source>
</evidence>
<feature type="compositionally biased region" description="Low complexity" evidence="1">
    <location>
        <begin position="128"/>
        <end position="139"/>
    </location>
</feature>
<accession>A0ABR1XUS3</accession>